<reference evidence="2" key="1">
    <citation type="submission" date="2017-07" db="EMBL/GenBank/DDBJ databases">
        <title>Taro Niue Genome Assembly and Annotation.</title>
        <authorList>
            <person name="Atibalentja N."/>
            <person name="Keating K."/>
            <person name="Fields C.J."/>
        </authorList>
    </citation>
    <scope>NUCLEOTIDE SEQUENCE</scope>
    <source>
        <strain evidence="2">Niue_2</strain>
        <tissue evidence="2">Leaf</tissue>
    </source>
</reference>
<keyword evidence="3" id="KW-1185">Reference proteome</keyword>
<feature type="region of interest" description="Disordered" evidence="1">
    <location>
        <begin position="1"/>
        <end position="22"/>
    </location>
</feature>
<accession>A0A843WEK6</accession>
<dbReference type="SUPFAM" id="SSF52799">
    <property type="entry name" value="(Phosphotyrosine protein) phosphatases II"/>
    <property type="match status" value="1"/>
</dbReference>
<sequence>MRIEELKGEGEGELEGGQAASAEAARAAGDAKRRAVVGMGARFLFYPTLLYNVLRYKIQPEFHWWDEVDEFLLLGAVPFPNDVPHLKQIGVSGVITMNEPYETLVPTSLYR</sequence>
<evidence type="ECO:0000256" key="1">
    <source>
        <dbReference type="SAM" id="MobiDB-lite"/>
    </source>
</evidence>
<dbReference type="InterPro" id="IPR029021">
    <property type="entry name" value="Prot-tyrosine_phosphatase-like"/>
</dbReference>
<dbReference type="Proteomes" id="UP000652761">
    <property type="component" value="Unassembled WGS sequence"/>
</dbReference>
<organism evidence="2 3">
    <name type="scientific">Colocasia esculenta</name>
    <name type="common">Wild taro</name>
    <name type="synonym">Arum esculentum</name>
    <dbReference type="NCBI Taxonomy" id="4460"/>
    <lineage>
        <taxon>Eukaryota</taxon>
        <taxon>Viridiplantae</taxon>
        <taxon>Streptophyta</taxon>
        <taxon>Embryophyta</taxon>
        <taxon>Tracheophyta</taxon>
        <taxon>Spermatophyta</taxon>
        <taxon>Magnoliopsida</taxon>
        <taxon>Liliopsida</taxon>
        <taxon>Araceae</taxon>
        <taxon>Aroideae</taxon>
        <taxon>Colocasieae</taxon>
        <taxon>Colocasia</taxon>
    </lineage>
</organism>
<name>A0A843WEK6_COLES</name>
<dbReference type="OrthoDB" id="781068at2759"/>
<dbReference type="PANTHER" id="PTHR46274:SF6">
    <property type="entry name" value="TYR_PHOSPHATASE_2 DOMAIN-CONTAINING PROTEIN"/>
    <property type="match status" value="1"/>
</dbReference>
<dbReference type="AlphaFoldDB" id="A0A843WEK6"/>
<feature type="non-terminal residue" evidence="2">
    <location>
        <position position="111"/>
    </location>
</feature>
<comment type="caution">
    <text evidence="2">The sequence shown here is derived from an EMBL/GenBank/DDBJ whole genome shotgun (WGS) entry which is preliminary data.</text>
</comment>
<evidence type="ECO:0000313" key="3">
    <source>
        <dbReference type="Proteomes" id="UP000652761"/>
    </source>
</evidence>
<gene>
    <name evidence="2" type="ORF">Taro_040969</name>
</gene>
<dbReference type="PANTHER" id="PTHR46274">
    <property type="entry name" value="PHOSPHATIDYLINOSITOL PHOSPHATASE"/>
    <property type="match status" value="1"/>
</dbReference>
<dbReference type="EMBL" id="NMUH01004034">
    <property type="protein sequence ID" value="MQM08119.1"/>
    <property type="molecule type" value="Genomic_DNA"/>
</dbReference>
<protein>
    <submittedName>
        <fullName evidence="2">Uncharacterized protein</fullName>
    </submittedName>
</protein>
<proteinExistence type="predicted"/>
<evidence type="ECO:0000313" key="2">
    <source>
        <dbReference type="EMBL" id="MQM08119.1"/>
    </source>
</evidence>
<feature type="compositionally biased region" description="Basic and acidic residues" evidence="1">
    <location>
        <begin position="1"/>
        <end position="10"/>
    </location>
</feature>